<dbReference type="GO" id="GO:0000977">
    <property type="term" value="F:RNA polymerase II transcription regulatory region sequence-specific DNA binding"/>
    <property type="evidence" value="ECO:0007669"/>
    <property type="project" value="TreeGrafter"/>
</dbReference>
<evidence type="ECO:0000313" key="9">
    <source>
        <dbReference type="EnsemblMetazoa" id="CapteP50347"/>
    </source>
</evidence>
<dbReference type="PANTHER" id="PTHR24208:SF127">
    <property type="entry name" value="LIM_HOMEOBOX PROTEIN AWH"/>
    <property type="match status" value="1"/>
</dbReference>
<dbReference type="EMBL" id="AMQN01009728">
    <property type="status" value="NOT_ANNOTATED_CDS"/>
    <property type="molecule type" value="Genomic_DNA"/>
</dbReference>
<dbReference type="CDD" id="cd00086">
    <property type="entry name" value="homeodomain"/>
    <property type="match status" value="1"/>
</dbReference>
<dbReference type="EMBL" id="KB306072">
    <property type="protein sequence ID" value="ELU00386.1"/>
    <property type="molecule type" value="Genomic_DNA"/>
</dbReference>
<dbReference type="GO" id="GO:0005634">
    <property type="term" value="C:nucleus"/>
    <property type="evidence" value="ECO:0007669"/>
    <property type="project" value="UniProtKB-SubCell"/>
</dbReference>
<evidence type="ECO:0000313" key="10">
    <source>
        <dbReference type="Proteomes" id="UP000014760"/>
    </source>
</evidence>
<keyword evidence="2 5" id="KW-0238">DNA-binding</keyword>
<reference evidence="10" key="1">
    <citation type="submission" date="2012-12" db="EMBL/GenBank/DDBJ databases">
        <authorList>
            <person name="Hellsten U."/>
            <person name="Grimwood J."/>
            <person name="Chapman J.A."/>
            <person name="Shapiro H."/>
            <person name="Aerts A."/>
            <person name="Otillar R.P."/>
            <person name="Terry A.Y."/>
            <person name="Boore J.L."/>
            <person name="Simakov O."/>
            <person name="Marletaz F."/>
            <person name="Cho S.-J."/>
            <person name="Edsinger-Gonzales E."/>
            <person name="Havlak P."/>
            <person name="Kuo D.-H."/>
            <person name="Larsson T."/>
            <person name="Lv J."/>
            <person name="Arendt D."/>
            <person name="Savage R."/>
            <person name="Osoegawa K."/>
            <person name="de Jong P."/>
            <person name="Lindberg D.R."/>
            <person name="Seaver E.C."/>
            <person name="Weisblat D.A."/>
            <person name="Putnam N.H."/>
            <person name="Grigoriev I.V."/>
            <person name="Rokhsar D.S."/>
        </authorList>
    </citation>
    <scope>NUCLEOTIDE SEQUENCE</scope>
    <source>
        <strain evidence="10">I ESC-2004</strain>
    </source>
</reference>
<dbReference type="InterPro" id="IPR001356">
    <property type="entry name" value="HD"/>
</dbReference>
<dbReference type="AlphaFoldDB" id="R7U2Q3"/>
<dbReference type="PROSITE" id="PS00027">
    <property type="entry name" value="HOMEOBOX_1"/>
    <property type="match status" value="1"/>
</dbReference>
<dbReference type="STRING" id="283909.R7U2Q3"/>
<evidence type="ECO:0000256" key="1">
    <source>
        <dbReference type="ARBA" id="ARBA00004123"/>
    </source>
</evidence>
<keyword evidence="10" id="KW-1185">Reference proteome</keyword>
<evidence type="ECO:0000256" key="5">
    <source>
        <dbReference type="PROSITE-ProRule" id="PRU00108"/>
    </source>
</evidence>
<feature type="non-terminal residue" evidence="8">
    <location>
        <position position="58"/>
    </location>
</feature>
<gene>
    <name evidence="8" type="ORF">CAPTEDRAFT_50347</name>
</gene>
<name>R7U2Q3_CAPTE</name>
<feature type="non-terminal residue" evidence="8">
    <location>
        <position position="1"/>
    </location>
</feature>
<dbReference type="EnsemblMetazoa" id="CapteT50347">
    <property type="protein sequence ID" value="CapteP50347"/>
    <property type="gene ID" value="CapteG50347"/>
</dbReference>
<dbReference type="Proteomes" id="UP000014760">
    <property type="component" value="Unassembled WGS sequence"/>
</dbReference>
<reference evidence="8 10" key="2">
    <citation type="journal article" date="2013" name="Nature">
        <title>Insights into bilaterian evolution from three spiralian genomes.</title>
        <authorList>
            <person name="Simakov O."/>
            <person name="Marletaz F."/>
            <person name="Cho S.J."/>
            <person name="Edsinger-Gonzales E."/>
            <person name="Havlak P."/>
            <person name="Hellsten U."/>
            <person name="Kuo D.H."/>
            <person name="Larsson T."/>
            <person name="Lv J."/>
            <person name="Arendt D."/>
            <person name="Savage R."/>
            <person name="Osoegawa K."/>
            <person name="de Jong P."/>
            <person name="Grimwood J."/>
            <person name="Chapman J.A."/>
            <person name="Shapiro H."/>
            <person name="Aerts A."/>
            <person name="Otillar R.P."/>
            <person name="Terry A.Y."/>
            <person name="Boore J.L."/>
            <person name="Grigoriev I.V."/>
            <person name="Lindberg D.R."/>
            <person name="Seaver E.C."/>
            <person name="Weisblat D.A."/>
            <person name="Putnam N.H."/>
            <person name="Rokhsar D.S."/>
        </authorList>
    </citation>
    <scope>NUCLEOTIDE SEQUENCE</scope>
    <source>
        <strain evidence="8 10">I ESC-2004</strain>
    </source>
</reference>
<dbReference type="InterPro" id="IPR009057">
    <property type="entry name" value="Homeodomain-like_sf"/>
</dbReference>
<dbReference type="PANTHER" id="PTHR24208">
    <property type="entry name" value="LIM/HOMEOBOX PROTEIN LHX"/>
    <property type="match status" value="1"/>
</dbReference>
<sequence>KRDRTKFSNIQLQILQSEFQLDDRPSRDDLQRISEMAGLSAKVVNIWFQNARAQLKKS</sequence>
<dbReference type="GO" id="GO:0000981">
    <property type="term" value="F:DNA-binding transcription factor activity, RNA polymerase II-specific"/>
    <property type="evidence" value="ECO:0007669"/>
    <property type="project" value="InterPro"/>
</dbReference>
<evidence type="ECO:0000256" key="6">
    <source>
        <dbReference type="RuleBase" id="RU000682"/>
    </source>
</evidence>
<feature type="domain" description="Homeobox" evidence="7">
    <location>
        <begin position="1"/>
        <end position="58"/>
    </location>
</feature>
<protein>
    <recommendedName>
        <fullName evidence="7">Homeobox domain-containing protein</fullName>
    </recommendedName>
</protein>
<evidence type="ECO:0000256" key="4">
    <source>
        <dbReference type="ARBA" id="ARBA00023242"/>
    </source>
</evidence>
<dbReference type="OrthoDB" id="10068367at2759"/>
<dbReference type="SUPFAM" id="SSF46689">
    <property type="entry name" value="Homeodomain-like"/>
    <property type="match status" value="1"/>
</dbReference>
<dbReference type="InterPro" id="IPR050453">
    <property type="entry name" value="LIM_Homeobox_TF"/>
</dbReference>
<dbReference type="GO" id="GO:0030182">
    <property type="term" value="P:neuron differentiation"/>
    <property type="evidence" value="ECO:0007669"/>
    <property type="project" value="TreeGrafter"/>
</dbReference>
<evidence type="ECO:0000256" key="2">
    <source>
        <dbReference type="ARBA" id="ARBA00023125"/>
    </source>
</evidence>
<keyword evidence="4 5" id="KW-0539">Nucleus</keyword>
<evidence type="ECO:0000256" key="3">
    <source>
        <dbReference type="ARBA" id="ARBA00023155"/>
    </source>
</evidence>
<dbReference type="InterPro" id="IPR017970">
    <property type="entry name" value="Homeobox_CS"/>
</dbReference>
<evidence type="ECO:0000313" key="8">
    <source>
        <dbReference type="EMBL" id="ELU00386.1"/>
    </source>
</evidence>
<dbReference type="PROSITE" id="PS50071">
    <property type="entry name" value="HOMEOBOX_2"/>
    <property type="match status" value="1"/>
</dbReference>
<reference evidence="9" key="3">
    <citation type="submission" date="2015-06" db="UniProtKB">
        <authorList>
            <consortium name="EnsemblMetazoa"/>
        </authorList>
    </citation>
    <scope>IDENTIFICATION</scope>
</reference>
<accession>R7U2Q3</accession>
<evidence type="ECO:0000259" key="7">
    <source>
        <dbReference type="PROSITE" id="PS50071"/>
    </source>
</evidence>
<dbReference type="Gene3D" id="1.10.10.60">
    <property type="entry name" value="Homeodomain-like"/>
    <property type="match status" value="1"/>
</dbReference>
<dbReference type="Pfam" id="PF00046">
    <property type="entry name" value="Homeodomain"/>
    <property type="match status" value="1"/>
</dbReference>
<proteinExistence type="predicted"/>
<organism evidence="8">
    <name type="scientific">Capitella teleta</name>
    <name type="common">Polychaete worm</name>
    <dbReference type="NCBI Taxonomy" id="283909"/>
    <lineage>
        <taxon>Eukaryota</taxon>
        <taxon>Metazoa</taxon>
        <taxon>Spiralia</taxon>
        <taxon>Lophotrochozoa</taxon>
        <taxon>Annelida</taxon>
        <taxon>Polychaeta</taxon>
        <taxon>Sedentaria</taxon>
        <taxon>Scolecida</taxon>
        <taxon>Capitellidae</taxon>
        <taxon>Capitella</taxon>
    </lineage>
</organism>
<comment type="subcellular location">
    <subcellularLocation>
        <location evidence="1 5 6">Nucleus</location>
    </subcellularLocation>
</comment>
<keyword evidence="3 5" id="KW-0371">Homeobox</keyword>
<dbReference type="HOGENOM" id="CLU_049543_12_4_1"/>
<dbReference type="SMART" id="SM00389">
    <property type="entry name" value="HOX"/>
    <property type="match status" value="1"/>
</dbReference>